<dbReference type="InterPro" id="IPR043795">
    <property type="entry name" value="N-alpha-Ac-DABA-like"/>
</dbReference>
<dbReference type="GO" id="GO:0046872">
    <property type="term" value="F:metal ion binding"/>
    <property type="evidence" value="ECO:0007669"/>
    <property type="project" value="UniProtKB-KW"/>
</dbReference>
<dbReference type="InterPro" id="IPR055438">
    <property type="entry name" value="AstE_AspA_cat"/>
</dbReference>
<dbReference type="RefSeq" id="WP_016355045.1">
    <property type="nucleotide sequence ID" value="NC_021294.1"/>
</dbReference>
<dbReference type="NCBIfam" id="TIGR02994">
    <property type="entry name" value="ectoine_eutE"/>
    <property type="match status" value="1"/>
</dbReference>
<comment type="cofactor">
    <cofactor evidence="1">
        <name>Zn(2+)</name>
        <dbReference type="ChEBI" id="CHEBI:29105"/>
    </cofactor>
</comment>
<dbReference type="Proteomes" id="UP000013966">
    <property type="component" value="Chromosome 2"/>
</dbReference>
<name>R4WWY7_9BURK</name>
<keyword evidence="7" id="KW-1185">Reference proteome</keyword>
<keyword evidence="2" id="KW-0479">Metal-binding</keyword>
<evidence type="ECO:0000256" key="3">
    <source>
        <dbReference type="ARBA" id="ARBA00022801"/>
    </source>
</evidence>
<reference evidence="6 7" key="1">
    <citation type="journal article" date="2013" name="Genome Announc.">
        <title>Complete Genome Sequence of Burkholderia sp. Strain RPE64, Bacterial Symbiont of the Bean Bug Riptortus pedestris.</title>
        <authorList>
            <person name="Shibata T.F."/>
            <person name="Maeda T."/>
            <person name="Nikoh N."/>
            <person name="Yamaguchi K."/>
            <person name="Oshima K."/>
            <person name="Hattori M."/>
            <person name="Nishiyama T."/>
            <person name="Hasebe M."/>
            <person name="Fukatsu T."/>
            <person name="Kikuchi Y."/>
            <person name="Shigenobu S."/>
        </authorList>
    </citation>
    <scope>NUCLEOTIDE SEQUENCE [LARGE SCALE GENOMIC DNA]</scope>
</reference>
<dbReference type="HOGENOM" id="CLU_035605_1_0_4"/>
<dbReference type="CDD" id="cd06252">
    <property type="entry name" value="M14_ASTE_ASPA-like"/>
    <property type="match status" value="1"/>
</dbReference>
<accession>R4WWY7</accession>
<evidence type="ECO:0000259" key="5">
    <source>
        <dbReference type="Pfam" id="PF24827"/>
    </source>
</evidence>
<evidence type="ECO:0000313" key="6">
    <source>
        <dbReference type="EMBL" id="BAN25615.1"/>
    </source>
</evidence>
<gene>
    <name evidence="6" type="ORF">BRPE64_BCDS09540</name>
</gene>
<evidence type="ECO:0000256" key="2">
    <source>
        <dbReference type="ARBA" id="ARBA00022723"/>
    </source>
</evidence>
<dbReference type="InterPro" id="IPR014336">
    <property type="entry name" value="DoeB"/>
</dbReference>
<dbReference type="STRING" id="758793.BRPE64_BCDS09540"/>
<reference evidence="6 7" key="2">
    <citation type="journal article" date="2018" name="Int. J. Syst. Evol. Microbiol.">
        <title>Burkholderia insecticola sp. nov., a gut symbiotic bacterium of the bean bug Riptortus pedestris.</title>
        <authorList>
            <person name="Takeshita K."/>
            <person name="Tamaki H."/>
            <person name="Ohbayashi T."/>
            <person name="Meng X.-Y."/>
            <person name="Sone T."/>
            <person name="Mitani Y."/>
            <person name="Peeters C."/>
            <person name="Kikuchi Y."/>
            <person name="Vandamme P."/>
        </authorList>
    </citation>
    <scope>NUCLEOTIDE SEQUENCE [LARGE SCALE GENOMIC DNA]</scope>
    <source>
        <strain evidence="6">RPE64</strain>
    </source>
</reference>
<dbReference type="PATRIC" id="fig|758793.3.peg.3861"/>
<dbReference type="PIRSF" id="PIRSF039012">
    <property type="entry name" value="ASP"/>
    <property type="match status" value="1"/>
</dbReference>
<keyword evidence="3" id="KW-0378">Hydrolase</keyword>
<dbReference type="Gene3D" id="3.40.630.10">
    <property type="entry name" value="Zn peptidases"/>
    <property type="match status" value="1"/>
</dbReference>
<keyword evidence="4" id="KW-0862">Zinc</keyword>
<evidence type="ECO:0000256" key="1">
    <source>
        <dbReference type="ARBA" id="ARBA00001947"/>
    </source>
</evidence>
<dbReference type="Pfam" id="PF24827">
    <property type="entry name" value="AstE_AspA_cat"/>
    <property type="match status" value="1"/>
</dbReference>
<dbReference type="EMBL" id="AP013059">
    <property type="protein sequence ID" value="BAN25615.1"/>
    <property type="molecule type" value="Genomic_DNA"/>
</dbReference>
<dbReference type="OrthoDB" id="9782876at2"/>
<dbReference type="GO" id="GO:0016811">
    <property type="term" value="F:hydrolase activity, acting on carbon-nitrogen (but not peptide) bonds, in linear amides"/>
    <property type="evidence" value="ECO:0007669"/>
    <property type="project" value="InterPro"/>
</dbReference>
<proteinExistence type="predicted"/>
<dbReference type="AlphaFoldDB" id="R4WWY7"/>
<dbReference type="GO" id="GO:0016788">
    <property type="term" value="F:hydrolase activity, acting on ester bonds"/>
    <property type="evidence" value="ECO:0007669"/>
    <property type="project" value="InterPro"/>
</dbReference>
<organism evidence="6 7">
    <name type="scientific">Caballeronia insecticola</name>
    <dbReference type="NCBI Taxonomy" id="758793"/>
    <lineage>
        <taxon>Bacteria</taxon>
        <taxon>Pseudomonadati</taxon>
        <taxon>Pseudomonadota</taxon>
        <taxon>Betaproteobacteria</taxon>
        <taxon>Burkholderiales</taxon>
        <taxon>Burkholderiaceae</taxon>
        <taxon>Caballeronia</taxon>
    </lineage>
</organism>
<evidence type="ECO:0000313" key="7">
    <source>
        <dbReference type="Proteomes" id="UP000013966"/>
    </source>
</evidence>
<sequence>MRASPISPTVDFDADGEQHGFLKLPYSRNDSAWGAVMIPVTVIKRGEGPTALLTGGNHGDEYEGPIALAKLASTLKASEVNGRVIIVPFMNYPAFRAGTRTSPLDAGNLNRSFPGKPDGTVTEKIADYFQRHLLPLADYVLDIHAGGRTLDFVPFAASHVLSDATQQARCEAAMRAFGAPYSMRMLELDSVGLYDSAAEEAGKVFVSTELGGGGSSTAKSVAIAERGVHGFLAYAGVIEQPATRGEARTTTLLDMPDGSCYTTSEHTGLLEMCRDLGDMVKAGDVLARVYDMTRTGATPVDYRAKRDGLLAARHFPGLVQMGDTVAVVADIVERNIAVGRA</sequence>
<dbReference type="PANTHER" id="PTHR37326">
    <property type="entry name" value="BLL3975 PROTEIN"/>
    <property type="match status" value="1"/>
</dbReference>
<dbReference type="KEGG" id="buo:BRPE64_BCDS09540"/>
<dbReference type="PANTHER" id="PTHR37326:SF1">
    <property type="entry name" value="BLL3975 PROTEIN"/>
    <property type="match status" value="1"/>
</dbReference>
<evidence type="ECO:0000256" key="4">
    <source>
        <dbReference type="ARBA" id="ARBA00022833"/>
    </source>
</evidence>
<protein>
    <submittedName>
        <fullName evidence="6">Ectoine utilization protein EutE</fullName>
    </submittedName>
</protein>
<dbReference type="InterPro" id="IPR053138">
    <property type="entry name" value="N-alpha-Ac-DABA_deacetylase"/>
</dbReference>
<dbReference type="SUPFAM" id="SSF53187">
    <property type="entry name" value="Zn-dependent exopeptidases"/>
    <property type="match status" value="1"/>
</dbReference>
<feature type="domain" description="Succinylglutamate desuccinylase/Aspartoacylase catalytic" evidence="5">
    <location>
        <begin position="48"/>
        <end position="234"/>
    </location>
</feature>